<dbReference type="AlphaFoldDB" id="A0A5C7H9J8"/>
<dbReference type="Proteomes" id="UP000323000">
    <property type="component" value="Chromosome 9"/>
</dbReference>
<dbReference type="InterPro" id="IPR053168">
    <property type="entry name" value="Glutamic_endopeptidase"/>
</dbReference>
<comment type="caution">
    <text evidence="2">The sequence shown here is derived from an EMBL/GenBank/DDBJ whole genome shotgun (WGS) entry which is preliminary data.</text>
</comment>
<keyword evidence="3" id="KW-1185">Reference proteome</keyword>
<protein>
    <recommendedName>
        <fullName evidence="1">Neprosin PEP catalytic domain-containing protein</fullName>
    </recommendedName>
</protein>
<feature type="domain" description="Neprosin PEP catalytic" evidence="1">
    <location>
        <begin position="58"/>
        <end position="301"/>
    </location>
</feature>
<evidence type="ECO:0000313" key="2">
    <source>
        <dbReference type="EMBL" id="TXG53658.1"/>
    </source>
</evidence>
<gene>
    <name evidence="2" type="ORF">EZV62_018914</name>
</gene>
<evidence type="ECO:0000259" key="1">
    <source>
        <dbReference type="PROSITE" id="PS52045"/>
    </source>
</evidence>
<evidence type="ECO:0000313" key="3">
    <source>
        <dbReference type="Proteomes" id="UP000323000"/>
    </source>
</evidence>
<dbReference type="OrthoDB" id="1858978at2759"/>
<proteinExistence type="predicted"/>
<dbReference type="PROSITE" id="PS52045">
    <property type="entry name" value="NEPROSIN_PEP_CD"/>
    <property type="match status" value="1"/>
</dbReference>
<accession>A0A5C7H9J8</accession>
<dbReference type="Gene3D" id="3.90.1320.10">
    <property type="entry name" value="Outer-capsid protein sigma 3, large lobe"/>
    <property type="match status" value="1"/>
</dbReference>
<reference evidence="3" key="1">
    <citation type="journal article" date="2019" name="Gigascience">
        <title>De novo genome assembly of the endangered Acer yangbiense, a plant species with extremely small populations endemic to Yunnan Province, China.</title>
        <authorList>
            <person name="Yang J."/>
            <person name="Wariss H.M."/>
            <person name="Tao L."/>
            <person name="Zhang R."/>
            <person name="Yun Q."/>
            <person name="Hollingsworth P."/>
            <person name="Dao Z."/>
            <person name="Luo G."/>
            <person name="Guo H."/>
            <person name="Ma Y."/>
            <person name="Sun W."/>
        </authorList>
    </citation>
    <scope>NUCLEOTIDE SEQUENCE [LARGE SCALE GENOMIC DNA]</scope>
    <source>
        <strain evidence="3">cv. Malutang</strain>
    </source>
</reference>
<dbReference type="EMBL" id="VAHF01000009">
    <property type="protein sequence ID" value="TXG53658.1"/>
    <property type="molecule type" value="Genomic_DNA"/>
</dbReference>
<dbReference type="PANTHER" id="PTHR31589:SF232">
    <property type="entry name" value="NEPROSIN DOMAIN-CONTAINING PROTEIN"/>
    <property type="match status" value="1"/>
</dbReference>
<sequence length="305" mass="34073">MGPKPYLARVKRSSITKKQLQTNSTDKSCPIGTVPIRRTTKEDLLKARTLKMPAASTGIRQPSHLVFVSMERHVGEKFRGVRGIFSLYDLLGGVNNDEATTANVWVQGGPIEHMNYITAGSMISPDFYGDDRPRLFIYWSVRFVQVHHEITPGRVLSPVSKYDGPTYDFKVIMNQDKDTKNWVFTAFQEEIVVGYLPSELLPFLKDGAEGIAWGGVARSGNNGVTPPMGSGFQPVGPYRRYDRAAYFKFINYYDENYIKQVPSFSDSQERVDSSNCFALLSSNTESRRASFLFGGPGGRCGNIPP</sequence>
<name>A0A5C7H9J8_9ROSI</name>
<dbReference type="PANTHER" id="PTHR31589">
    <property type="entry name" value="PROTEIN, PUTATIVE (DUF239)-RELATED-RELATED"/>
    <property type="match status" value="1"/>
</dbReference>
<dbReference type="InterPro" id="IPR004314">
    <property type="entry name" value="Neprosin"/>
</dbReference>
<dbReference type="Pfam" id="PF03080">
    <property type="entry name" value="Neprosin"/>
    <property type="match status" value="1"/>
</dbReference>
<organism evidence="2 3">
    <name type="scientific">Acer yangbiense</name>
    <dbReference type="NCBI Taxonomy" id="1000413"/>
    <lineage>
        <taxon>Eukaryota</taxon>
        <taxon>Viridiplantae</taxon>
        <taxon>Streptophyta</taxon>
        <taxon>Embryophyta</taxon>
        <taxon>Tracheophyta</taxon>
        <taxon>Spermatophyta</taxon>
        <taxon>Magnoliopsida</taxon>
        <taxon>eudicotyledons</taxon>
        <taxon>Gunneridae</taxon>
        <taxon>Pentapetalae</taxon>
        <taxon>rosids</taxon>
        <taxon>malvids</taxon>
        <taxon>Sapindales</taxon>
        <taxon>Sapindaceae</taxon>
        <taxon>Hippocastanoideae</taxon>
        <taxon>Acereae</taxon>
        <taxon>Acer</taxon>
    </lineage>
</organism>